<comment type="caution">
    <text evidence="2">The sequence shown here is derived from an EMBL/GenBank/DDBJ whole genome shotgun (WGS) entry which is preliminary data.</text>
</comment>
<dbReference type="EMBL" id="BAABME010019439">
    <property type="protein sequence ID" value="GAA0157190.1"/>
    <property type="molecule type" value="Genomic_DNA"/>
</dbReference>
<evidence type="ECO:0000313" key="3">
    <source>
        <dbReference type="Proteomes" id="UP001454036"/>
    </source>
</evidence>
<dbReference type="Proteomes" id="UP001454036">
    <property type="component" value="Unassembled WGS sequence"/>
</dbReference>
<protein>
    <submittedName>
        <fullName evidence="2">Uncharacterized protein</fullName>
    </submittedName>
</protein>
<gene>
    <name evidence="2" type="ORF">LIER_38413</name>
</gene>
<evidence type="ECO:0000313" key="2">
    <source>
        <dbReference type="EMBL" id="GAA0157190.1"/>
    </source>
</evidence>
<feature type="region of interest" description="Disordered" evidence="1">
    <location>
        <begin position="78"/>
        <end position="102"/>
    </location>
</feature>
<evidence type="ECO:0000256" key="1">
    <source>
        <dbReference type="SAM" id="MobiDB-lite"/>
    </source>
</evidence>
<feature type="region of interest" description="Disordered" evidence="1">
    <location>
        <begin position="41"/>
        <end position="63"/>
    </location>
</feature>
<organism evidence="2 3">
    <name type="scientific">Lithospermum erythrorhizon</name>
    <name type="common">Purple gromwell</name>
    <name type="synonym">Lithospermum officinale var. erythrorhizon</name>
    <dbReference type="NCBI Taxonomy" id="34254"/>
    <lineage>
        <taxon>Eukaryota</taxon>
        <taxon>Viridiplantae</taxon>
        <taxon>Streptophyta</taxon>
        <taxon>Embryophyta</taxon>
        <taxon>Tracheophyta</taxon>
        <taxon>Spermatophyta</taxon>
        <taxon>Magnoliopsida</taxon>
        <taxon>eudicotyledons</taxon>
        <taxon>Gunneridae</taxon>
        <taxon>Pentapetalae</taxon>
        <taxon>asterids</taxon>
        <taxon>lamiids</taxon>
        <taxon>Boraginales</taxon>
        <taxon>Boraginaceae</taxon>
        <taxon>Boraginoideae</taxon>
        <taxon>Lithospermeae</taxon>
        <taxon>Lithospermum</taxon>
    </lineage>
</organism>
<dbReference type="AlphaFoldDB" id="A0AAV3Q3K1"/>
<reference evidence="2 3" key="1">
    <citation type="submission" date="2024-01" db="EMBL/GenBank/DDBJ databases">
        <title>The complete chloroplast genome sequence of Lithospermum erythrorhizon: insights into the phylogenetic relationship among Boraginaceae species and the maternal lineages of purple gromwells.</title>
        <authorList>
            <person name="Okada T."/>
            <person name="Watanabe K."/>
        </authorList>
    </citation>
    <scope>NUCLEOTIDE SEQUENCE [LARGE SCALE GENOMIC DNA]</scope>
</reference>
<accession>A0AAV3Q3K1</accession>
<keyword evidence="3" id="KW-1185">Reference proteome</keyword>
<name>A0AAV3Q3K1_LITER</name>
<proteinExistence type="predicted"/>
<sequence>MIVDNVAFRSQKIVKRSKTHIPPQEARQVPPIQEISVLQDDHPTNSRGQVVQQDHHPREDPCNKGNIVQFQRLNHPEGSIPEEIRGSPSYHPMRTRSDQGTSTNYIDFIHSRVRPSYVNNVMIPSASSS</sequence>
<feature type="compositionally biased region" description="Basic and acidic residues" evidence="1">
    <location>
        <begin position="53"/>
        <end position="62"/>
    </location>
</feature>